<dbReference type="GeneID" id="89509034"/>
<feature type="transmembrane region" description="Helical" evidence="1">
    <location>
        <begin position="38"/>
        <end position="58"/>
    </location>
</feature>
<dbReference type="Gene3D" id="3.30.565.10">
    <property type="entry name" value="Histidine kinase-like ATPase, C-terminal domain"/>
    <property type="match status" value="1"/>
</dbReference>
<keyword evidence="1" id="KW-0812">Transmembrane</keyword>
<evidence type="ECO:0000313" key="3">
    <source>
        <dbReference type="EMBL" id="SHH09988.1"/>
    </source>
</evidence>
<dbReference type="SUPFAM" id="SSF55874">
    <property type="entry name" value="ATPase domain of HSP90 chaperone/DNA topoisomerase II/histidine kinase"/>
    <property type="match status" value="1"/>
</dbReference>
<evidence type="ECO:0000256" key="1">
    <source>
        <dbReference type="SAM" id="Phobius"/>
    </source>
</evidence>
<name>A0A1M5Q7I9_BUTFI</name>
<dbReference type="CDD" id="cd16935">
    <property type="entry name" value="HATPase_AgrC-ComD-like"/>
    <property type="match status" value="1"/>
</dbReference>
<dbReference type="InterPro" id="IPR032834">
    <property type="entry name" value="NatK-like_C"/>
</dbReference>
<reference evidence="4" key="1">
    <citation type="submission" date="2016-11" db="EMBL/GenBank/DDBJ databases">
        <authorList>
            <person name="Varghese N."/>
            <person name="Submissions S."/>
        </authorList>
    </citation>
    <scope>NUCLEOTIDE SEQUENCE [LARGE SCALE GENOMIC DNA]</scope>
    <source>
        <strain evidence="4">DSM 3071</strain>
    </source>
</reference>
<dbReference type="PANTHER" id="PTHR40448:SF1">
    <property type="entry name" value="TWO-COMPONENT SENSOR HISTIDINE KINASE"/>
    <property type="match status" value="1"/>
</dbReference>
<dbReference type="STRING" id="1121131.SAMN02745229_00221"/>
<feature type="transmembrane region" description="Helical" evidence="1">
    <location>
        <begin position="64"/>
        <end position="81"/>
    </location>
</feature>
<proteinExistence type="predicted"/>
<feature type="domain" description="Sensor histidine kinase NatK-like C-terminal" evidence="2">
    <location>
        <begin position="351"/>
        <end position="450"/>
    </location>
</feature>
<dbReference type="AlphaFoldDB" id="A0A1M5Q7I9"/>
<dbReference type="Pfam" id="PF14501">
    <property type="entry name" value="HATPase_c_5"/>
    <property type="match status" value="1"/>
</dbReference>
<feature type="transmembrane region" description="Helical" evidence="1">
    <location>
        <begin position="171"/>
        <end position="192"/>
    </location>
</feature>
<dbReference type="RefSeq" id="WP_073384792.1">
    <property type="nucleotide sequence ID" value="NZ_FQXK01000003.1"/>
</dbReference>
<feature type="transmembrane region" description="Helical" evidence="1">
    <location>
        <begin position="130"/>
        <end position="150"/>
    </location>
</feature>
<keyword evidence="1" id="KW-1133">Transmembrane helix</keyword>
<evidence type="ECO:0000313" key="4">
    <source>
        <dbReference type="Proteomes" id="UP000184278"/>
    </source>
</evidence>
<dbReference type="GO" id="GO:0042802">
    <property type="term" value="F:identical protein binding"/>
    <property type="evidence" value="ECO:0007669"/>
    <property type="project" value="TreeGrafter"/>
</dbReference>
<dbReference type="PANTHER" id="PTHR40448">
    <property type="entry name" value="TWO-COMPONENT SENSOR HISTIDINE KINASE"/>
    <property type="match status" value="1"/>
</dbReference>
<organism evidence="3 4">
    <name type="scientific">Butyrivibrio fibrisolvens DSM 3071</name>
    <dbReference type="NCBI Taxonomy" id="1121131"/>
    <lineage>
        <taxon>Bacteria</taxon>
        <taxon>Bacillati</taxon>
        <taxon>Bacillota</taxon>
        <taxon>Clostridia</taxon>
        <taxon>Lachnospirales</taxon>
        <taxon>Lachnospiraceae</taxon>
        <taxon>Butyrivibrio</taxon>
    </lineage>
</organism>
<sequence>MNVEKMWEIANIVSAVIGLLFSGILVARFYVPYVLKKYMAVITGIVFFLVMTFLYLTPFKMSSISAYIIGIVSICLSSLLVERRNIPQKIFLSLTIYMFLWVSNVVASLPWELISKLTYANSSVNEQSRFILFVVALFLLIITENVLLFLEIIIAEKIYLRKLEIMEWRELTLLVSPYVAIIAGYWISAFMSDAYVKVSGEYIWNNYPIYDVIRALFGVIAFLAAITVMRSYQHIKQSQEDALQNVLISKQIEELTGHVHAMEKIYSDIRGIKHDINDHIMVLGNLLDKAENDEAIAYLNEWQNGFPMPDINVKTGNPVTDIVISEKKREAEESGIKFYEKFSYPTNGKVESIDIGVILNNALSNAIRASLESENPIIEVKSWKNNNAFLIQVKNSYSHMLNMNLETGYPETSKKDKETHGYGLMNIKRIAEKYFGTIQIEQDRDMVIFTAMMMIPE</sequence>
<accession>A0A1M5Q7I9</accession>
<feature type="transmembrane region" description="Helical" evidence="1">
    <location>
        <begin position="90"/>
        <end position="110"/>
    </location>
</feature>
<evidence type="ECO:0000259" key="2">
    <source>
        <dbReference type="Pfam" id="PF14501"/>
    </source>
</evidence>
<keyword evidence="4" id="KW-1185">Reference proteome</keyword>
<feature type="transmembrane region" description="Helical" evidence="1">
    <location>
        <begin position="212"/>
        <end position="229"/>
    </location>
</feature>
<keyword evidence="1" id="KW-0472">Membrane</keyword>
<feature type="transmembrane region" description="Helical" evidence="1">
    <location>
        <begin position="12"/>
        <end position="31"/>
    </location>
</feature>
<protein>
    <submittedName>
        <fullName evidence="3">GHKL domain-containing protein</fullName>
    </submittedName>
</protein>
<gene>
    <name evidence="3" type="ORF">SAMN02745229_00221</name>
</gene>
<dbReference type="OrthoDB" id="9778566at2"/>
<dbReference type="Proteomes" id="UP000184278">
    <property type="component" value="Unassembled WGS sequence"/>
</dbReference>
<dbReference type="EMBL" id="FQXK01000003">
    <property type="protein sequence ID" value="SHH09988.1"/>
    <property type="molecule type" value="Genomic_DNA"/>
</dbReference>
<dbReference type="InterPro" id="IPR036890">
    <property type="entry name" value="HATPase_C_sf"/>
</dbReference>